<feature type="domain" description="Helicase ATP-binding" evidence="10">
    <location>
        <begin position="300"/>
        <end position="459"/>
    </location>
</feature>
<dbReference type="Pfam" id="PF02559">
    <property type="entry name" value="CarD_TRCF_RID"/>
    <property type="match status" value="1"/>
</dbReference>
<feature type="compositionally biased region" description="Acidic residues" evidence="8">
    <location>
        <begin position="836"/>
        <end position="852"/>
    </location>
</feature>
<dbReference type="Proteomes" id="UP001165160">
    <property type="component" value="Unassembled WGS sequence"/>
</dbReference>
<evidence type="ECO:0000256" key="5">
    <source>
        <dbReference type="ARBA" id="ARBA00022840"/>
    </source>
</evidence>
<keyword evidence="4" id="KW-0347">Helicase</keyword>
<evidence type="ECO:0000259" key="10">
    <source>
        <dbReference type="PROSITE" id="PS51192"/>
    </source>
</evidence>
<reference evidence="13" key="1">
    <citation type="journal article" date="2023" name="Commun. Biol.">
        <title>Genome analysis of Parmales, the sister group of diatoms, reveals the evolutionary specialization of diatoms from phago-mixotrophs to photoautotrophs.</title>
        <authorList>
            <person name="Ban H."/>
            <person name="Sato S."/>
            <person name="Yoshikawa S."/>
            <person name="Yamada K."/>
            <person name="Nakamura Y."/>
            <person name="Ichinomiya M."/>
            <person name="Sato N."/>
            <person name="Blanc-Mathieu R."/>
            <person name="Endo H."/>
            <person name="Kuwata A."/>
            <person name="Ogata H."/>
        </authorList>
    </citation>
    <scope>NUCLEOTIDE SEQUENCE [LARGE SCALE GENOMIC DNA]</scope>
    <source>
        <strain evidence="13">NIES 3699</strain>
    </source>
</reference>
<accession>A0A9W7KSS2</accession>
<name>A0A9W7KSS2_9STRA</name>
<dbReference type="InterPro" id="IPR001650">
    <property type="entry name" value="Helicase_C-like"/>
</dbReference>
<dbReference type="InterPro" id="IPR014001">
    <property type="entry name" value="Helicase_ATP-bd"/>
</dbReference>
<dbReference type="SUPFAM" id="SSF143517">
    <property type="entry name" value="TRCF domain-like"/>
    <property type="match status" value="1"/>
</dbReference>
<dbReference type="SUPFAM" id="SSF52540">
    <property type="entry name" value="P-loop containing nucleoside triphosphate hydrolases"/>
    <property type="match status" value="1"/>
</dbReference>
<sequence length="938" mass="103814">MRLISLLFLPSFIPSSPSSNTRLYGEQYEQPPRLPNPASPASPVSPASPDKPMDKPPSTAWNAPIDLSIYESDADFDVSKTNETSLSKLRSLSSNPIDPTSPYLEDNDTPVSDEPDEFTLNLPTSGPWTVPLYLNDYVVHVKYGIGQYTGQLSKEKKLSRLEKSQMAYLRQKAIERGEEPPSPSSSNLEKVIVVTFADGTLHVPLKQIKRLSRYSSGKGAIVPTKSKLKSKAWKTTSNKARDLTREVASGVVSLYAKRSLVKRSACKIQLEPSVTSFVNSFKYSLTVDQTKAISNIKNDMTYSRSPMDRLICGDVGFGKTEVALSAIYRAVVNGRQAVLLSPTSVLASQHFKTCLGRFPESFRIEILKGLAGARGKTVKERLKSGEISLVIGTHALLAKDVEFENLGLVVIDEEQRFGVQQKERLKILSSGCDVLTLSATPIPRTLQMSLSGIRDTSVIMTPPKMRKPVETTVETFSEKMVGSCIKRELARGGQVFYVVPRISMIEGAKEVIENVCPEARVIVAHGRMGAGKAELAVAEFAEGEGDVLLATTVVENGIDIPSVNTIIVVNAQSFGMSTLYQLRGRVGRSNLQAYAVLLVEEGRGVTEKAYLRLKALRELKKLGGGFELASRDLEIRGAGSIFGVEQSGMAGKVGFDMYMKMLKKAINRIRGLALPTTQRTKVFLEGGAGAIEGEGFDFDLPRDYVTGGIEEFDKAVSDARLASTSRELVTITEEWKNKYGPIPQEVRGPLKNLHLHSCTRNLGVDEIHRDEERRVILRSPTLRPRHWKIMSAKGGFEGVEAVFPDFFTEGIKKEDGGGEDVGGDGDWQTERQKGEEGEEGEEEEEEDDDDTIYEPLTALQEGDWKECPRFVIQTDKDLKDDEIVDEVLKKILPVVAFVNKRAEKDKKTAIDLEEKRKKKDAYEKEKKKGDTTRLGYYY</sequence>
<feature type="region of interest" description="Disordered" evidence="8">
    <location>
        <begin position="19"/>
        <end position="62"/>
    </location>
</feature>
<dbReference type="Gene3D" id="2.40.10.170">
    <property type="match status" value="1"/>
</dbReference>
<dbReference type="InterPro" id="IPR047112">
    <property type="entry name" value="RecG/Mfd"/>
</dbReference>
<evidence type="ECO:0000256" key="6">
    <source>
        <dbReference type="ARBA" id="ARBA00023125"/>
    </source>
</evidence>
<dbReference type="SMART" id="SM00490">
    <property type="entry name" value="HELICc"/>
    <property type="match status" value="1"/>
</dbReference>
<evidence type="ECO:0000256" key="1">
    <source>
        <dbReference type="ARBA" id="ARBA00022741"/>
    </source>
</evidence>
<gene>
    <name evidence="12" type="ORF">TrVE_jg4405</name>
</gene>
<dbReference type="GO" id="GO:0003678">
    <property type="term" value="F:DNA helicase activity"/>
    <property type="evidence" value="ECO:0007669"/>
    <property type="project" value="TreeGrafter"/>
</dbReference>
<dbReference type="Pfam" id="PF00271">
    <property type="entry name" value="Helicase_C"/>
    <property type="match status" value="1"/>
</dbReference>
<dbReference type="InterPro" id="IPR011545">
    <property type="entry name" value="DEAD/DEAH_box_helicase_dom"/>
</dbReference>
<protein>
    <submittedName>
        <fullName evidence="12">Uncharacterized protein</fullName>
    </submittedName>
</protein>
<dbReference type="GO" id="GO:0016787">
    <property type="term" value="F:hydrolase activity"/>
    <property type="evidence" value="ECO:0007669"/>
    <property type="project" value="UniProtKB-KW"/>
</dbReference>
<keyword evidence="13" id="KW-1185">Reference proteome</keyword>
<feature type="signal peptide" evidence="9">
    <location>
        <begin position="1"/>
        <end position="18"/>
    </location>
</feature>
<keyword evidence="2" id="KW-0227">DNA damage</keyword>
<dbReference type="Pfam" id="PF00270">
    <property type="entry name" value="DEAD"/>
    <property type="match status" value="1"/>
</dbReference>
<dbReference type="SMART" id="SM00487">
    <property type="entry name" value="DEXDc"/>
    <property type="match status" value="1"/>
</dbReference>
<feature type="compositionally biased region" description="Basic and acidic residues" evidence="8">
    <location>
        <begin position="916"/>
        <end position="931"/>
    </location>
</feature>
<comment type="caution">
    <text evidence="12">The sequence shown here is derived from an EMBL/GenBank/DDBJ whole genome shotgun (WGS) entry which is preliminary data.</text>
</comment>
<dbReference type="PANTHER" id="PTHR47964:SF1">
    <property type="entry name" value="ATP-DEPENDENT DNA HELICASE HOMOLOG RECG, CHLOROPLASTIC"/>
    <property type="match status" value="1"/>
</dbReference>
<evidence type="ECO:0000256" key="3">
    <source>
        <dbReference type="ARBA" id="ARBA00022801"/>
    </source>
</evidence>
<evidence type="ECO:0000259" key="11">
    <source>
        <dbReference type="PROSITE" id="PS51194"/>
    </source>
</evidence>
<dbReference type="GO" id="GO:0003677">
    <property type="term" value="F:DNA binding"/>
    <property type="evidence" value="ECO:0007669"/>
    <property type="project" value="UniProtKB-KW"/>
</dbReference>
<organism evidence="12 13">
    <name type="scientific">Triparma verrucosa</name>
    <dbReference type="NCBI Taxonomy" id="1606542"/>
    <lineage>
        <taxon>Eukaryota</taxon>
        <taxon>Sar</taxon>
        <taxon>Stramenopiles</taxon>
        <taxon>Ochrophyta</taxon>
        <taxon>Bolidophyceae</taxon>
        <taxon>Parmales</taxon>
        <taxon>Triparmaceae</taxon>
        <taxon>Triparma</taxon>
    </lineage>
</organism>
<dbReference type="EMBL" id="BRXX01000409">
    <property type="protein sequence ID" value="GMI10071.1"/>
    <property type="molecule type" value="Genomic_DNA"/>
</dbReference>
<evidence type="ECO:0000313" key="12">
    <source>
        <dbReference type="EMBL" id="GMI10071.1"/>
    </source>
</evidence>
<feature type="region of interest" description="Disordered" evidence="8">
    <location>
        <begin position="810"/>
        <end position="852"/>
    </location>
</feature>
<dbReference type="InterPro" id="IPR027417">
    <property type="entry name" value="P-loop_NTPase"/>
</dbReference>
<dbReference type="SMART" id="SM01058">
    <property type="entry name" value="CarD_TRCF"/>
    <property type="match status" value="1"/>
</dbReference>
<proteinExistence type="predicted"/>
<dbReference type="AlphaFoldDB" id="A0A9W7KSS2"/>
<keyword evidence="5" id="KW-0067">ATP-binding</keyword>
<feature type="region of interest" description="Disordered" evidence="8">
    <location>
        <begin position="85"/>
        <end position="113"/>
    </location>
</feature>
<keyword evidence="7" id="KW-0234">DNA repair</keyword>
<dbReference type="Gene3D" id="3.40.50.300">
    <property type="entry name" value="P-loop containing nucleotide triphosphate hydrolases"/>
    <property type="match status" value="2"/>
</dbReference>
<evidence type="ECO:0000313" key="13">
    <source>
        <dbReference type="Proteomes" id="UP001165160"/>
    </source>
</evidence>
<keyword evidence="3" id="KW-0378">Hydrolase</keyword>
<keyword evidence="1" id="KW-0547">Nucleotide-binding</keyword>
<evidence type="ECO:0000256" key="4">
    <source>
        <dbReference type="ARBA" id="ARBA00022806"/>
    </source>
</evidence>
<evidence type="ECO:0000256" key="8">
    <source>
        <dbReference type="SAM" id="MobiDB-lite"/>
    </source>
</evidence>
<feature type="region of interest" description="Disordered" evidence="8">
    <location>
        <begin position="916"/>
        <end position="938"/>
    </location>
</feature>
<dbReference type="GO" id="GO:0006281">
    <property type="term" value="P:DNA repair"/>
    <property type="evidence" value="ECO:0007669"/>
    <property type="project" value="UniProtKB-KW"/>
</dbReference>
<keyword evidence="9" id="KW-0732">Signal</keyword>
<evidence type="ECO:0000256" key="7">
    <source>
        <dbReference type="ARBA" id="ARBA00023204"/>
    </source>
</evidence>
<keyword evidence="6" id="KW-0238">DNA-binding</keyword>
<dbReference type="InterPro" id="IPR003711">
    <property type="entry name" value="CarD-like/TRCF_RID"/>
</dbReference>
<dbReference type="InterPro" id="IPR037235">
    <property type="entry name" value="TRCF-like_C_D7"/>
</dbReference>
<dbReference type="GO" id="GO:0005524">
    <property type="term" value="F:ATP binding"/>
    <property type="evidence" value="ECO:0007669"/>
    <property type="project" value="UniProtKB-KW"/>
</dbReference>
<feature type="chain" id="PRO_5040835703" evidence="9">
    <location>
        <begin position="19"/>
        <end position="938"/>
    </location>
</feature>
<evidence type="ECO:0000256" key="2">
    <source>
        <dbReference type="ARBA" id="ARBA00022763"/>
    </source>
</evidence>
<feature type="domain" description="Helicase C-terminal" evidence="11">
    <location>
        <begin position="468"/>
        <end position="634"/>
    </location>
</feature>
<evidence type="ECO:0000256" key="9">
    <source>
        <dbReference type="SAM" id="SignalP"/>
    </source>
</evidence>
<feature type="compositionally biased region" description="Polar residues" evidence="8">
    <location>
        <begin position="85"/>
        <end position="98"/>
    </location>
</feature>
<dbReference type="PROSITE" id="PS51194">
    <property type="entry name" value="HELICASE_CTER"/>
    <property type="match status" value="1"/>
</dbReference>
<dbReference type="PROSITE" id="PS51192">
    <property type="entry name" value="HELICASE_ATP_BIND_1"/>
    <property type="match status" value="1"/>
</dbReference>
<dbReference type="PANTHER" id="PTHR47964">
    <property type="entry name" value="ATP-DEPENDENT DNA HELICASE HOMOLOG RECG, CHLOROPLASTIC"/>
    <property type="match status" value="1"/>
</dbReference>